<keyword evidence="4" id="KW-1185">Reference proteome</keyword>
<name>A0A0Q3EV12_BRADI</name>
<dbReference type="Proteomes" id="UP000008810">
    <property type="component" value="Chromosome 4"/>
</dbReference>
<dbReference type="EMBL" id="CM000883">
    <property type="protein sequence ID" value="KQJ91334.2"/>
    <property type="molecule type" value="Genomic_DNA"/>
</dbReference>
<reference evidence="2 3" key="1">
    <citation type="journal article" date="2010" name="Nature">
        <title>Genome sequencing and analysis of the model grass Brachypodium distachyon.</title>
        <authorList>
            <consortium name="International Brachypodium Initiative"/>
        </authorList>
    </citation>
    <scope>NUCLEOTIDE SEQUENCE [LARGE SCALE GENOMIC DNA]</scope>
    <source>
        <strain evidence="2 3">Bd21</strain>
    </source>
</reference>
<dbReference type="InParanoid" id="A0A0Q3EV12"/>
<proteinExistence type="predicted"/>
<sequence>METEMGMSTAPWSSLPDDLLGLIRHRIASPRDRARLAAVCCSRPQTGARNAQSGSDGATSPDSHSQLVASSIFSRLAPATPASSTVERPICTAAATKGRHQLPNQG</sequence>
<evidence type="ECO:0008006" key="5">
    <source>
        <dbReference type="Google" id="ProtNLM"/>
    </source>
</evidence>
<organism evidence="2">
    <name type="scientific">Brachypodium distachyon</name>
    <name type="common">Purple false brome</name>
    <name type="synonym">Trachynia distachya</name>
    <dbReference type="NCBI Taxonomy" id="15368"/>
    <lineage>
        <taxon>Eukaryota</taxon>
        <taxon>Viridiplantae</taxon>
        <taxon>Streptophyta</taxon>
        <taxon>Embryophyta</taxon>
        <taxon>Tracheophyta</taxon>
        <taxon>Spermatophyta</taxon>
        <taxon>Magnoliopsida</taxon>
        <taxon>Liliopsida</taxon>
        <taxon>Poales</taxon>
        <taxon>Poaceae</taxon>
        <taxon>BOP clade</taxon>
        <taxon>Pooideae</taxon>
        <taxon>Stipodae</taxon>
        <taxon>Brachypodieae</taxon>
        <taxon>Brachypodium</taxon>
    </lineage>
</organism>
<dbReference type="EnsemblPlants" id="KQJ91334">
    <property type="protein sequence ID" value="KQJ91334"/>
    <property type="gene ID" value="BRADI_4g37195v3"/>
</dbReference>
<reference evidence="3" key="3">
    <citation type="submission" date="2018-08" db="UniProtKB">
        <authorList>
            <consortium name="EnsemblPlants"/>
        </authorList>
    </citation>
    <scope>IDENTIFICATION</scope>
    <source>
        <strain evidence="3">cv. Bd21</strain>
    </source>
</reference>
<reference evidence="2" key="2">
    <citation type="submission" date="2017-06" db="EMBL/GenBank/DDBJ databases">
        <title>WGS assembly of Brachypodium distachyon.</title>
        <authorList>
            <consortium name="The International Brachypodium Initiative"/>
            <person name="Lucas S."/>
            <person name="Harmon-Smith M."/>
            <person name="Lail K."/>
            <person name="Tice H."/>
            <person name="Grimwood J."/>
            <person name="Bruce D."/>
            <person name="Barry K."/>
            <person name="Shu S."/>
            <person name="Lindquist E."/>
            <person name="Wang M."/>
            <person name="Pitluck S."/>
            <person name="Vogel J.P."/>
            <person name="Garvin D.F."/>
            <person name="Mockler T.C."/>
            <person name="Schmutz J."/>
            <person name="Rokhsar D."/>
            <person name="Bevan M.W."/>
        </authorList>
    </citation>
    <scope>NUCLEOTIDE SEQUENCE</scope>
    <source>
        <strain evidence="2">Bd21</strain>
    </source>
</reference>
<dbReference type="Gramene" id="KQJ91334">
    <property type="protein sequence ID" value="KQJ91334"/>
    <property type="gene ID" value="BRADI_4g37195v3"/>
</dbReference>
<evidence type="ECO:0000313" key="3">
    <source>
        <dbReference type="EnsemblPlants" id="KQJ91334"/>
    </source>
</evidence>
<accession>A0A0Q3EV12</accession>
<feature type="region of interest" description="Disordered" evidence="1">
    <location>
        <begin position="79"/>
        <end position="106"/>
    </location>
</feature>
<gene>
    <name evidence="2" type="ORF">BRADI_4g37195v3</name>
</gene>
<dbReference type="AlphaFoldDB" id="A0A0Q3EV12"/>
<evidence type="ECO:0000313" key="2">
    <source>
        <dbReference type="EMBL" id="KQJ91334.2"/>
    </source>
</evidence>
<evidence type="ECO:0000313" key="4">
    <source>
        <dbReference type="Proteomes" id="UP000008810"/>
    </source>
</evidence>
<feature type="region of interest" description="Disordered" evidence="1">
    <location>
        <begin position="44"/>
        <end position="66"/>
    </location>
</feature>
<protein>
    <recommendedName>
        <fullName evidence="5">F-box domain-containing protein</fullName>
    </recommendedName>
</protein>
<evidence type="ECO:0000256" key="1">
    <source>
        <dbReference type="SAM" id="MobiDB-lite"/>
    </source>
</evidence>